<dbReference type="Proteomes" id="UP000823941">
    <property type="component" value="Chromosome 7"/>
</dbReference>
<reference evidence="3 4" key="1">
    <citation type="submission" date="2021-06" db="EMBL/GenBank/DDBJ databases">
        <title>A haploid diamondback moth (Plutella xylostella L.) genome assembly resolves 31 chromosomes and identifies a diamide resistance mutation.</title>
        <authorList>
            <person name="Ward C.M."/>
            <person name="Perry K.D."/>
            <person name="Baker G."/>
            <person name="Powis K."/>
            <person name="Heckel D.G."/>
            <person name="Baxter S.W."/>
        </authorList>
    </citation>
    <scope>NUCLEOTIDE SEQUENCE [LARGE SCALE GENOMIC DNA]</scope>
    <source>
        <strain evidence="3 4">LV</strain>
        <tissue evidence="3">Single pupa</tissue>
    </source>
</reference>
<evidence type="ECO:0000313" key="4">
    <source>
        <dbReference type="Proteomes" id="UP000823941"/>
    </source>
</evidence>
<dbReference type="Gene3D" id="3.20.20.380">
    <property type="entry name" value="Copper homeostasis (CutC) domain"/>
    <property type="match status" value="1"/>
</dbReference>
<dbReference type="InterPro" id="IPR005627">
    <property type="entry name" value="CutC-like"/>
</dbReference>
<proteinExistence type="inferred from homology"/>
<dbReference type="HAMAP" id="MF_00795">
    <property type="entry name" value="CutC"/>
    <property type="match status" value="1"/>
</dbReference>
<dbReference type="PANTHER" id="PTHR12598:SF0">
    <property type="entry name" value="COPPER HOMEOSTASIS PROTEIN CUTC HOMOLOG"/>
    <property type="match status" value="1"/>
</dbReference>
<evidence type="ECO:0000256" key="1">
    <source>
        <dbReference type="ARBA" id="ARBA00007768"/>
    </source>
</evidence>
<dbReference type="PANTHER" id="PTHR12598">
    <property type="entry name" value="COPPER HOMEOSTASIS PROTEIN CUTC"/>
    <property type="match status" value="1"/>
</dbReference>
<evidence type="ECO:0000313" key="3">
    <source>
        <dbReference type="EMBL" id="KAG7309296.1"/>
    </source>
</evidence>
<dbReference type="SUPFAM" id="SSF110395">
    <property type="entry name" value="CutC-like"/>
    <property type="match status" value="1"/>
</dbReference>
<accession>A0ABQ7QW77</accession>
<organism evidence="3 4">
    <name type="scientific">Plutella xylostella</name>
    <name type="common">Diamondback moth</name>
    <name type="synonym">Plutella maculipennis</name>
    <dbReference type="NCBI Taxonomy" id="51655"/>
    <lineage>
        <taxon>Eukaryota</taxon>
        <taxon>Metazoa</taxon>
        <taxon>Ecdysozoa</taxon>
        <taxon>Arthropoda</taxon>
        <taxon>Hexapoda</taxon>
        <taxon>Insecta</taxon>
        <taxon>Pterygota</taxon>
        <taxon>Neoptera</taxon>
        <taxon>Endopterygota</taxon>
        <taxon>Lepidoptera</taxon>
        <taxon>Glossata</taxon>
        <taxon>Ditrysia</taxon>
        <taxon>Yponomeutoidea</taxon>
        <taxon>Plutellidae</taxon>
        <taxon>Plutella</taxon>
    </lineage>
</organism>
<dbReference type="Pfam" id="PF03932">
    <property type="entry name" value="CutC"/>
    <property type="match status" value="2"/>
</dbReference>
<name>A0ABQ7QW77_PLUXY</name>
<comment type="caution">
    <text evidence="3">The sequence shown here is derived from an EMBL/GenBank/DDBJ whole genome shotgun (WGS) entry which is preliminary data.</text>
</comment>
<comment type="similarity">
    <text evidence="1">Belongs to the CutC family.</text>
</comment>
<protein>
    <recommendedName>
        <fullName evidence="2">Copper homeostasis protein cutC homolog</fullName>
    </recommendedName>
</protein>
<sequence length="267" mass="28844">MLEVCIDSLESAINAVHGGADELEVCSSLAEGGLTPSAGLVMRVQELVNKIAANKPMTATCPPDCYCTRRLKPKVNVMIRCRTGSDFCYSTEEMATMLSDVQALKALDVDRFVFGALTATQSLDVENCKKILDMAKPVPCTFHRAFDVCRDPMDTFNDIINLGFDRLLTSGRRPSAGDAEAIDFIKGLLKVADSRIEIMPGAGVSAGNAKVFIDIGCTIVHSSCKVRRDLPRLEFGLAMGTSDSECLYVTDEGAVKSLKNVLCGSDW</sequence>
<gene>
    <name evidence="3" type="ORF">JYU34_005238</name>
</gene>
<dbReference type="EMBL" id="JAHIBW010000007">
    <property type="protein sequence ID" value="KAG7309296.1"/>
    <property type="molecule type" value="Genomic_DNA"/>
</dbReference>
<keyword evidence="4" id="KW-1185">Reference proteome</keyword>
<dbReference type="InterPro" id="IPR036822">
    <property type="entry name" value="CutC-like_dom_sf"/>
</dbReference>
<evidence type="ECO:0000256" key="2">
    <source>
        <dbReference type="ARBA" id="ARBA00019014"/>
    </source>
</evidence>